<evidence type="ECO:0000313" key="3">
    <source>
        <dbReference type="Proteomes" id="UP001303899"/>
    </source>
</evidence>
<keyword evidence="1" id="KW-0812">Transmembrane</keyword>
<sequence>MGFAQLVYLGLYYHKFDNQAIQMRRTVNTLYYTFLILIFFLIVIHIKRIDYYENPSKEIIENIYTGLTNISTHFSQEDSLDYRLNLSFNHIQAKILVKDIEVFVVGINDDNSTVLRINKILPYSGMHNWDIPEFKKFSKIPTNLKSLNSESNSYFAYDFILTPKSDIELEKFKIIIKLNFTENSIDKNINKELIILKKNKIRFKPLDNHSDGTLILIPILIIVTIILAVCKSQRRRRENQVKRE</sequence>
<keyword evidence="3" id="KW-1185">Reference proteome</keyword>
<comment type="caution">
    <text evidence="2">The sequence shown here is derived from an EMBL/GenBank/DDBJ whole genome shotgun (WGS) entry which is preliminary data.</text>
</comment>
<dbReference type="EMBL" id="JAYGIL010000019">
    <property type="protein sequence ID" value="MEA5404209.1"/>
    <property type="molecule type" value="Genomic_DNA"/>
</dbReference>
<gene>
    <name evidence="2" type="ORF">VB776_14860</name>
</gene>
<evidence type="ECO:0000313" key="2">
    <source>
        <dbReference type="EMBL" id="MEA5404209.1"/>
    </source>
</evidence>
<dbReference type="Proteomes" id="UP001303899">
    <property type="component" value="Unassembled WGS sequence"/>
</dbReference>
<organism evidence="2 3">
    <name type="scientific">Arcicella gelida</name>
    <dbReference type="NCBI Taxonomy" id="2984195"/>
    <lineage>
        <taxon>Bacteria</taxon>
        <taxon>Pseudomonadati</taxon>
        <taxon>Bacteroidota</taxon>
        <taxon>Cytophagia</taxon>
        <taxon>Cytophagales</taxon>
        <taxon>Flectobacillaceae</taxon>
        <taxon>Arcicella</taxon>
    </lineage>
</organism>
<name>A0ABU5S6U8_9BACT</name>
<keyword evidence="1" id="KW-1133">Transmembrane helix</keyword>
<proteinExistence type="predicted"/>
<accession>A0ABU5S6U8</accession>
<protein>
    <submittedName>
        <fullName evidence="2">Uncharacterized protein</fullName>
    </submittedName>
</protein>
<feature type="transmembrane region" description="Helical" evidence="1">
    <location>
        <begin position="29"/>
        <end position="46"/>
    </location>
</feature>
<reference evidence="2 3" key="1">
    <citation type="submission" date="2023-12" db="EMBL/GenBank/DDBJ databases">
        <title>Novel species of the genus Arcicella isolated from rivers.</title>
        <authorList>
            <person name="Lu H."/>
        </authorList>
    </citation>
    <scope>NUCLEOTIDE SEQUENCE [LARGE SCALE GENOMIC DNA]</scope>
    <source>
        <strain evidence="2 3">DC2W</strain>
    </source>
</reference>
<feature type="transmembrane region" description="Helical" evidence="1">
    <location>
        <begin position="212"/>
        <end position="230"/>
    </location>
</feature>
<evidence type="ECO:0000256" key="1">
    <source>
        <dbReference type="SAM" id="Phobius"/>
    </source>
</evidence>
<dbReference type="RefSeq" id="WP_323697517.1">
    <property type="nucleotide sequence ID" value="NZ_JAYGIL010000019.1"/>
</dbReference>
<keyword evidence="1" id="KW-0472">Membrane</keyword>